<comment type="caution">
    <text evidence="1">The sequence shown here is derived from an EMBL/GenBank/DDBJ whole genome shotgun (WGS) entry which is preliminary data.</text>
</comment>
<evidence type="ECO:0000313" key="2">
    <source>
        <dbReference type="Proteomes" id="UP000253501"/>
    </source>
</evidence>
<dbReference type="AlphaFoldDB" id="A0A367PQ17"/>
<dbReference type="EMBL" id="QDHA01000017">
    <property type="protein sequence ID" value="RCJ09025.1"/>
    <property type="molecule type" value="Genomic_DNA"/>
</dbReference>
<name>A0A367PQ17_CUPNE</name>
<evidence type="ECO:0000313" key="1">
    <source>
        <dbReference type="EMBL" id="RCJ09025.1"/>
    </source>
</evidence>
<gene>
    <name evidence="1" type="ORF">DDK22_07855</name>
</gene>
<dbReference type="Proteomes" id="UP000253501">
    <property type="component" value="Unassembled WGS sequence"/>
</dbReference>
<proteinExistence type="predicted"/>
<protein>
    <submittedName>
        <fullName evidence="1">Uncharacterized protein</fullName>
    </submittedName>
</protein>
<organism evidence="1 2">
    <name type="scientific">Cupriavidus necator</name>
    <name type="common">Alcaligenes eutrophus</name>
    <name type="synonym">Ralstonia eutropha</name>
    <dbReference type="NCBI Taxonomy" id="106590"/>
    <lineage>
        <taxon>Bacteria</taxon>
        <taxon>Pseudomonadati</taxon>
        <taxon>Pseudomonadota</taxon>
        <taxon>Betaproteobacteria</taxon>
        <taxon>Burkholderiales</taxon>
        <taxon>Burkholderiaceae</taxon>
        <taxon>Cupriavidus</taxon>
    </lineage>
</organism>
<sequence>MPWLGIAARTASVSYRGNQTEAMLEHVLATRYAPTGVEPHIGHLLDEAPIGLVVMAVTQPGPRRGMSVAKVWHYVAKLAHQNSLSSQATWIKVSRGSKL</sequence>
<accession>A0A367PQ17</accession>
<reference evidence="1 2" key="1">
    <citation type="submission" date="2018-04" db="EMBL/GenBank/DDBJ databases">
        <title>Cupriavidus necator CR12 genome sequencing and assembly.</title>
        <authorList>
            <person name="Ben Fekih I."/>
            <person name="Mazhar H.S."/>
            <person name="Bello S.K."/>
            <person name="Rensing C."/>
        </authorList>
    </citation>
    <scope>NUCLEOTIDE SEQUENCE [LARGE SCALE GENOMIC DNA]</scope>
    <source>
        <strain evidence="1 2">CR12</strain>
    </source>
</reference>